<reference evidence="1" key="1">
    <citation type="submission" date="2015-03" db="EMBL/GenBank/DDBJ databases">
        <title>Long non-coding RNA discovery across the genus Anopheles reveals conserved secondary structures within and beyond the Gambiae complex.</title>
        <authorList>
            <person name="Jenkins A."/>
            <person name="Waterhouse R."/>
            <person name="Muskavitch M."/>
        </authorList>
    </citation>
    <scope>NUCLEOTIDE SEQUENCE</scope>
    <source>
        <tissue evidence="1">Whole body</tissue>
    </source>
</reference>
<dbReference type="VEuPathDB" id="VectorBase:AGAP029795"/>
<dbReference type="PANTHER" id="PTHR33053:SF9">
    <property type="entry name" value="AGAP000105-PA"/>
    <property type="match status" value="1"/>
</dbReference>
<organism evidence="1">
    <name type="scientific">Anopheles gambiae</name>
    <name type="common">African malaria mosquito</name>
    <dbReference type="NCBI Taxonomy" id="7165"/>
    <lineage>
        <taxon>Eukaryota</taxon>
        <taxon>Metazoa</taxon>
        <taxon>Ecdysozoa</taxon>
        <taxon>Arthropoda</taxon>
        <taxon>Hexapoda</taxon>
        <taxon>Insecta</taxon>
        <taxon>Pterygota</taxon>
        <taxon>Neoptera</taxon>
        <taxon>Endopterygota</taxon>
        <taxon>Diptera</taxon>
        <taxon>Nematocera</taxon>
        <taxon>Culicoidea</taxon>
        <taxon>Culicidae</taxon>
        <taxon>Anophelinae</taxon>
        <taxon>Anopheles</taxon>
    </lineage>
</organism>
<evidence type="ECO:0000313" key="1">
    <source>
        <dbReference type="EMBL" id="CFW94646.1"/>
    </source>
</evidence>
<accession>A0A0E4G9S4</accession>
<proteinExistence type="predicted"/>
<dbReference type="VEuPathDB" id="VectorBase:AGAMI1_014415"/>
<dbReference type="PANTHER" id="PTHR33053">
    <property type="entry name" value="PROTEIN, PUTATIVE-RELATED"/>
    <property type="match status" value="1"/>
</dbReference>
<name>A0A0E4G9S4_ANOGA</name>
<sequence>MCFPDIDAPPRTHENFRNCNYGQHHRQTTPLIKLRHFDIIKNVIIADLFHLIDFGVTRTSINGWKSGKLGSGPKWSKETIDRINNILDKVEIPLEFHRKLRSIEDTGFWKASEFNMFLNYASFIVFKEVLTKEQYEHFMLYFSAIRLFSSDSYKEHWPAAHIMLKQFVVQYGTIYGEHRIMCIIYCMFSKM</sequence>
<dbReference type="EMBL" id="HACL01000352">
    <property type="protein sequence ID" value="CFW94646.1"/>
    <property type="molecule type" value="Transcribed_RNA"/>
</dbReference>
<protein>
    <submittedName>
        <fullName evidence="1">Uncharacterized protein</fullName>
    </submittedName>
</protein>
<dbReference type="AlphaFoldDB" id="A0A0E4G9S4"/>